<sequence>MTQWARSSRATLPSLTKRELCSKASHIKDLLPTGLPQPLASTAKKGYFTSKLMIAARARNFAGRFHYSL</sequence>
<evidence type="ECO:0000313" key="2">
    <source>
        <dbReference type="WBParaSite" id="L893_g13852.t1"/>
    </source>
</evidence>
<proteinExistence type="predicted"/>
<dbReference type="WBParaSite" id="L893_g13852.t1">
    <property type="protein sequence ID" value="L893_g13852.t1"/>
    <property type="gene ID" value="L893_g13852"/>
</dbReference>
<dbReference type="Proteomes" id="UP000095287">
    <property type="component" value="Unplaced"/>
</dbReference>
<name>A0A1I7Y8Y8_9BILA</name>
<dbReference type="AlphaFoldDB" id="A0A1I7Y8Y8"/>
<organism evidence="1 2">
    <name type="scientific">Steinernema glaseri</name>
    <dbReference type="NCBI Taxonomy" id="37863"/>
    <lineage>
        <taxon>Eukaryota</taxon>
        <taxon>Metazoa</taxon>
        <taxon>Ecdysozoa</taxon>
        <taxon>Nematoda</taxon>
        <taxon>Chromadorea</taxon>
        <taxon>Rhabditida</taxon>
        <taxon>Tylenchina</taxon>
        <taxon>Panagrolaimomorpha</taxon>
        <taxon>Strongyloidoidea</taxon>
        <taxon>Steinernematidae</taxon>
        <taxon>Steinernema</taxon>
    </lineage>
</organism>
<reference evidence="2" key="1">
    <citation type="submission" date="2016-11" db="UniProtKB">
        <authorList>
            <consortium name="WormBaseParasite"/>
        </authorList>
    </citation>
    <scope>IDENTIFICATION</scope>
</reference>
<evidence type="ECO:0000313" key="1">
    <source>
        <dbReference type="Proteomes" id="UP000095287"/>
    </source>
</evidence>
<keyword evidence="1" id="KW-1185">Reference proteome</keyword>
<accession>A0A1I7Y8Y8</accession>
<protein>
    <submittedName>
        <fullName evidence="2">Uncharacterized protein</fullName>
    </submittedName>
</protein>